<evidence type="ECO:0000313" key="2">
    <source>
        <dbReference type="Proteomes" id="UP000228900"/>
    </source>
</evidence>
<sequence length="60" mass="6948">MNKGGFFITTGETEAVNPRRRTYSPNPLNIKRKADKRSLNYKKYLVREGSVVYLINSNLQ</sequence>
<evidence type="ECO:0000313" key="1">
    <source>
        <dbReference type="EMBL" id="PIT94370.1"/>
    </source>
</evidence>
<dbReference type="EMBL" id="PFAQ01000053">
    <property type="protein sequence ID" value="PIT94370.1"/>
    <property type="molecule type" value="Genomic_DNA"/>
</dbReference>
<proteinExistence type="predicted"/>
<reference evidence="2" key="1">
    <citation type="submission" date="2017-09" db="EMBL/GenBank/DDBJ databases">
        <title>Depth-based differentiation of microbial function through sediment-hosted aquifers and enrichment of novel symbionts in the deep terrestrial subsurface.</title>
        <authorList>
            <person name="Probst A.J."/>
            <person name="Ladd B."/>
            <person name="Jarett J.K."/>
            <person name="Geller-Mcgrath D.E."/>
            <person name="Sieber C.M.K."/>
            <person name="Emerson J.B."/>
            <person name="Anantharaman K."/>
            <person name="Thomas B.C."/>
            <person name="Malmstrom R."/>
            <person name="Stieglmeier M."/>
            <person name="Klingl A."/>
            <person name="Woyke T."/>
            <person name="Ryan C.M."/>
            <person name="Banfield J.F."/>
        </authorList>
    </citation>
    <scope>NUCLEOTIDE SEQUENCE [LARGE SCALE GENOMIC DNA]</scope>
</reference>
<dbReference type="AlphaFoldDB" id="A0A2M6WNK7"/>
<accession>A0A2M6WNK7</accession>
<comment type="caution">
    <text evidence="1">The sequence shown here is derived from an EMBL/GenBank/DDBJ whole genome shotgun (WGS) entry which is preliminary data.</text>
</comment>
<dbReference type="Proteomes" id="UP000228900">
    <property type="component" value="Unassembled WGS sequence"/>
</dbReference>
<organism evidence="1 2">
    <name type="scientific">Candidatus Falkowbacteria bacterium CG10_big_fil_rev_8_21_14_0_10_39_9</name>
    <dbReference type="NCBI Taxonomy" id="1974566"/>
    <lineage>
        <taxon>Bacteria</taxon>
        <taxon>Candidatus Falkowiibacteriota</taxon>
    </lineage>
</organism>
<gene>
    <name evidence="1" type="ORF">COT98_03910</name>
</gene>
<name>A0A2M6WNK7_9BACT</name>
<protein>
    <submittedName>
        <fullName evidence="1">Uncharacterized protein</fullName>
    </submittedName>
</protein>